<protein>
    <submittedName>
        <fullName evidence="1">Uncharacterized protein</fullName>
    </submittedName>
</protein>
<dbReference type="Proteomes" id="UP000002931">
    <property type="component" value="Unassembled WGS sequence"/>
</dbReference>
<evidence type="ECO:0000313" key="1">
    <source>
        <dbReference type="EMBL" id="EAQ12485.1"/>
    </source>
</evidence>
<comment type="caution">
    <text evidence="1">The sequence shown here is derived from an EMBL/GenBank/DDBJ whole genome shotgun (WGS) entry which is preliminary data.</text>
</comment>
<name>A3VGT0_9RHOB</name>
<proteinExistence type="predicted"/>
<evidence type="ECO:0000313" key="2">
    <source>
        <dbReference type="Proteomes" id="UP000002931"/>
    </source>
</evidence>
<dbReference type="AlphaFoldDB" id="A3VGT0"/>
<organism evidence="1 2">
    <name type="scientific">Maritimibacter alkaliphilus HTCC2654</name>
    <dbReference type="NCBI Taxonomy" id="314271"/>
    <lineage>
        <taxon>Bacteria</taxon>
        <taxon>Pseudomonadati</taxon>
        <taxon>Pseudomonadota</taxon>
        <taxon>Alphaproteobacteria</taxon>
        <taxon>Rhodobacterales</taxon>
        <taxon>Roseobacteraceae</taxon>
        <taxon>Maritimibacter</taxon>
    </lineage>
</organism>
<reference evidence="1 2" key="1">
    <citation type="journal article" date="2010" name="J. Bacteriol.">
        <title>Genome sequences of Pelagibaca bermudensis HTCC2601T and Maritimibacter alkaliphilus HTCC2654T, the type strains of two marine Roseobacter genera.</title>
        <authorList>
            <person name="Thrash J.C."/>
            <person name="Cho J.C."/>
            <person name="Ferriera S."/>
            <person name="Johnson J."/>
            <person name="Vergin K.L."/>
            <person name="Giovannoni S.J."/>
        </authorList>
    </citation>
    <scope>NUCLEOTIDE SEQUENCE [LARGE SCALE GENOMIC DNA]</scope>
    <source>
        <strain evidence="1 2">HTCC2654</strain>
    </source>
</reference>
<gene>
    <name evidence="1" type="ORF">RB2654_14405</name>
</gene>
<dbReference type="HOGENOM" id="CLU_3345608_0_0_5"/>
<keyword evidence="2" id="KW-1185">Reference proteome</keyword>
<dbReference type="EMBL" id="AAMT01000008">
    <property type="protein sequence ID" value="EAQ12485.1"/>
    <property type="molecule type" value="Genomic_DNA"/>
</dbReference>
<accession>A3VGT0</accession>
<sequence>MEKRIQRSEDLQAGIRRRWPAAVLAASGQGYNDRSGK</sequence>